<dbReference type="PANTHER" id="PTHR45913">
    <property type="entry name" value="EPM2A-INTERACTING PROTEIN 1"/>
    <property type="match status" value="1"/>
</dbReference>
<organism evidence="1 2">
    <name type="scientific">Sipha flava</name>
    <name type="common">yellow sugarcane aphid</name>
    <dbReference type="NCBI Taxonomy" id="143950"/>
    <lineage>
        <taxon>Eukaryota</taxon>
        <taxon>Metazoa</taxon>
        <taxon>Ecdysozoa</taxon>
        <taxon>Arthropoda</taxon>
        <taxon>Hexapoda</taxon>
        <taxon>Insecta</taxon>
        <taxon>Pterygota</taxon>
        <taxon>Neoptera</taxon>
        <taxon>Paraneoptera</taxon>
        <taxon>Hemiptera</taxon>
        <taxon>Sternorrhyncha</taxon>
        <taxon>Aphidomorpha</taxon>
        <taxon>Aphidoidea</taxon>
        <taxon>Aphididae</taxon>
        <taxon>Sipha</taxon>
    </lineage>
</organism>
<gene>
    <name evidence="2" type="primary">LOC112686607</name>
</gene>
<evidence type="ECO:0000313" key="1">
    <source>
        <dbReference type="Proteomes" id="UP000694846"/>
    </source>
</evidence>
<dbReference type="GeneID" id="112686607"/>
<protein>
    <submittedName>
        <fullName evidence="2">General transcription factor II-I repeat domain-containing protein 2-like</fullName>
    </submittedName>
</protein>
<name>A0A8B8FUX0_9HEMI</name>
<dbReference type="OrthoDB" id="6609155at2759"/>
<evidence type="ECO:0000313" key="2">
    <source>
        <dbReference type="RefSeq" id="XP_025414764.1"/>
    </source>
</evidence>
<dbReference type="AlphaFoldDB" id="A0A8B8FUX0"/>
<keyword evidence="1" id="KW-1185">Reference proteome</keyword>
<dbReference type="RefSeq" id="XP_025414764.1">
    <property type="nucleotide sequence ID" value="XM_025558979.1"/>
</dbReference>
<accession>A0A8B8FUX0</accession>
<dbReference type="Proteomes" id="UP000694846">
    <property type="component" value="Unplaced"/>
</dbReference>
<proteinExistence type="predicted"/>
<sequence>MYLEDNLGIDIVRQLKDTAKNFKYFSIALDESTDSSDSAQVLLFVRRVDKFFKITEELAAIHSMQDTCTGDKNFLKVKETIFALGLDFKILKDVTTDGGRNMSGTHKGLVGNMCEAVLETGAAKAMAIHCIIHQQTLCGKNSPISEVMNVVVQIVNYNRKIALSHRQFNNFLADIENLYTYIKAFELKLTLFTKQLKENNLAHFPTCNKFKFENDKEFPTDFAVGVLIYLKEQFQTHFRDFKSTENHIRTFENLFAVEIKTLPTDLQLEVIDLISNNNFKDYFKENSLQKFYTMLPEESFLNVKNRAREITSIFSSTYLCKQTFLKMKYLKSKYRTNLSDEHIQATLLIGITKFDANYEEILKSKQFQISH</sequence>
<dbReference type="PANTHER" id="PTHR45913:SF5">
    <property type="entry name" value="GENERAL TRANSCRIPTION FACTOR II-I REPEAT DOMAIN-CONTAINING PROTEIN 2A-LIKE PROTEIN"/>
    <property type="match status" value="1"/>
</dbReference>
<reference evidence="2" key="1">
    <citation type="submission" date="2025-08" db="UniProtKB">
        <authorList>
            <consortium name="RefSeq"/>
        </authorList>
    </citation>
    <scope>IDENTIFICATION</scope>
    <source>
        <tissue evidence="2">Whole body</tissue>
    </source>
</reference>